<gene>
    <name evidence="1" type="ORF">RCOM_1814020</name>
</gene>
<dbReference type="EMBL" id="EQ981128">
    <property type="protein sequence ID" value="EEF24849.1"/>
    <property type="molecule type" value="Genomic_DNA"/>
</dbReference>
<sequence>MERLGCGNAGVLWIPAFAGMTVQALAERHYRVRGFLLVGLVEVLGAGGRVFRHFGVGQFALRVGEQRGAAVVAELDHVALAVLLDLRDARRIQ</sequence>
<evidence type="ECO:0000313" key="1">
    <source>
        <dbReference type="EMBL" id="EEF24849.1"/>
    </source>
</evidence>
<evidence type="ECO:0000313" key="2">
    <source>
        <dbReference type="Proteomes" id="UP000008311"/>
    </source>
</evidence>
<accession>B9TH17</accession>
<name>B9TH17_RICCO</name>
<reference evidence="2" key="1">
    <citation type="journal article" date="2010" name="Nat. Biotechnol.">
        <title>Draft genome sequence of the oilseed species Ricinus communis.</title>
        <authorList>
            <person name="Chan A.P."/>
            <person name="Crabtree J."/>
            <person name="Zhao Q."/>
            <person name="Lorenzi H."/>
            <person name="Orvis J."/>
            <person name="Puiu D."/>
            <person name="Melake-Berhan A."/>
            <person name="Jones K.M."/>
            <person name="Redman J."/>
            <person name="Chen G."/>
            <person name="Cahoon E.B."/>
            <person name="Gedil M."/>
            <person name="Stanke M."/>
            <person name="Haas B.J."/>
            <person name="Wortman J.R."/>
            <person name="Fraser-Liggett C.M."/>
            <person name="Ravel J."/>
            <person name="Rabinowicz P.D."/>
        </authorList>
    </citation>
    <scope>NUCLEOTIDE SEQUENCE [LARGE SCALE GENOMIC DNA]</scope>
    <source>
        <strain evidence="2">cv. Hale</strain>
    </source>
</reference>
<proteinExistence type="predicted"/>
<feature type="non-terminal residue" evidence="1">
    <location>
        <position position="93"/>
    </location>
</feature>
<dbReference type="InParanoid" id="B9TH17"/>
<organism evidence="1 2">
    <name type="scientific">Ricinus communis</name>
    <name type="common">Castor bean</name>
    <dbReference type="NCBI Taxonomy" id="3988"/>
    <lineage>
        <taxon>Eukaryota</taxon>
        <taxon>Viridiplantae</taxon>
        <taxon>Streptophyta</taxon>
        <taxon>Embryophyta</taxon>
        <taxon>Tracheophyta</taxon>
        <taxon>Spermatophyta</taxon>
        <taxon>Magnoliopsida</taxon>
        <taxon>eudicotyledons</taxon>
        <taxon>Gunneridae</taxon>
        <taxon>Pentapetalae</taxon>
        <taxon>rosids</taxon>
        <taxon>fabids</taxon>
        <taxon>Malpighiales</taxon>
        <taxon>Euphorbiaceae</taxon>
        <taxon>Acalyphoideae</taxon>
        <taxon>Acalypheae</taxon>
        <taxon>Ricinus</taxon>
    </lineage>
</organism>
<dbReference type="AlphaFoldDB" id="B9TH17"/>
<dbReference type="Proteomes" id="UP000008311">
    <property type="component" value="Unassembled WGS sequence"/>
</dbReference>
<protein>
    <submittedName>
        <fullName evidence="1">Uncharacterized protein</fullName>
    </submittedName>
</protein>
<keyword evidence="2" id="KW-1185">Reference proteome</keyword>